<sequence length="514" mass="57149">MDTVTLEPEEYKEIWEFISKGEFPRGMHSRERNALVKRCQPYMIIEKVLFHQGADGLLRRAVGRGEALQLMKEFHEGAVCGGHFAGKVTAFKILDAGYHWKGIFKDCVEFCKSCDVCQAFAKKSMKTPPLISVPMLGPFEKWGIYFIGLLNLTPRRNKFIVIATDYLTKWVEARPLKSTNEKEVGRFLYERIITRFGCPLELVSDRGGEFVGSMIQAMLDHFSIKSRVTTSYKPNANGLAERTNYTLCMMLAKDADMDGSKQNWDKRLHAILWEYRTTWKTSTGYSPFRMVYGVESKLPIQFDLTTFMTIQQRLKKSNGAEAIKSRQQQLMELEEARALAMVRVERAQQLQKKYHDKRSGNQNLKPFKEGVNLNTNYMSITHDGVGTNGRVSDVVASGATSSSTSGDTIENTKSGTSGSTGGAAGEGIRSNPSVAAGGGTRSGTNGRTGGVASEDTSSGTSITAIGNLGGVASIKSAFSAIAEFFKRLRKKFQGVKTEKFRSLQEFEQKTDESF</sequence>
<dbReference type="InterPro" id="IPR050951">
    <property type="entry name" value="Retrovirus_Pol_polyprotein"/>
</dbReference>
<dbReference type="PANTHER" id="PTHR37984">
    <property type="entry name" value="PROTEIN CBG26694"/>
    <property type="match status" value="1"/>
</dbReference>
<gene>
    <name evidence="3" type="ORF">AXG93_2841s1190</name>
</gene>
<dbReference type="Gene3D" id="1.10.340.70">
    <property type="match status" value="1"/>
</dbReference>
<comment type="caution">
    <text evidence="3">The sequence shown here is derived from an EMBL/GenBank/DDBJ whole genome shotgun (WGS) entry which is preliminary data.</text>
</comment>
<keyword evidence="4" id="KW-1185">Reference proteome</keyword>
<dbReference type="InterPro" id="IPR001584">
    <property type="entry name" value="Integrase_cat-core"/>
</dbReference>
<reference evidence="3" key="1">
    <citation type="submission" date="2016-03" db="EMBL/GenBank/DDBJ databases">
        <title>Mechanisms controlling the formation of the plant cell surface in tip-growing cells are functionally conserved among land plants.</title>
        <authorList>
            <person name="Honkanen S."/>
            <person name="Jones V.A."/>
            <person name="Morieri G."/>
            <person name="Champion C."/>
            <person name="Hetherington A.J."/>
            <person name="Kelly S."/>
            <person name="Saint-Marcoux D."/>
            <person name="Proust H."/>
            <person name="Prescott H."/>
            <person name="Dolan L."/>
        </authorList>
    </citation>
    <scope>NUCLEOTIDE SEQUENCE [LARGE SCALE GENOMIC DNA]</scope>
    <source>
        <tissue evidence="3">Whole gametophyte</tissue>
    </source>
</reference>
<dbReference type="InterPro" id="IPR012337">
    <property type="entry name" value="RNaseH-like_sf"/>
</dbReference>
<dbReference type="GO" id="GO:0003676">
    <property type="term" value="F:nucleic acid binding"/>
    <property type="evidence" value="ECO:0007669"/>
    <property type="project" value="InterPro"/>
</dbReference>
<dbReference type="EMBL" id="LVLJ01000129">
    <property type="protein sequence ID" value="OAE35585.1"/>
    <property type="molecule type" value="Genomic_DNA"/>
</dbReference>
<dbReference type="PROSITE" id="PS50994">
    <property type="entry name" value="INTEGRASE"/>
    <property type="match status" value="1"/>
</dbReference>
<dbReference type="Pfam" id="PF17921">
    <property type="entry name" value="Integrase_H2C2"/>
    <property type="match status" value="1"/>
</dbReference>
<evidence type="ECO:0000313" key="4">
    <source>
        <dbReference type="Proteomes" id="UP000077202"/>
    </source>
</evidence>
<dbReference type="InterPro" id="IPR041588">
    <property type="entry name" value="Integrase_H2C2"/>
</dbReference>
<proteinExistence type="predicted"/>
<evidence type="ECO:0000259" key="2">
    <source>
        <dbReference type="PROSITE" id="PS50994"/>
    </source>
</evidence>
<dbReference type="PANTHER" id="PTHR37984:SF5">
    <property type="entry name" value="PROTEIN NYNRIN-LIKE"/>
    <property type="match status" value="1"/>
</dbReference>
<dbReference type="SUPFAM" id="SSF53098">
    <property type="entry name" value="Ribonuclease H-like"/>
    <property type="match status" value="1"/>
</dbReference>
<name>A0A176WST9_MARPO</name>
<evidence type="ECO:0000256" key="1">
    <source>
        <dbReference type="SAM" id="MobiDB-lite"/>
    </source>
</evidence>
<protein>
    <recommendedName>
        <fullName evidence="2">Integrase catalytic domain-containing protein</fullName>
    </recommendedName>
</protein>
<dbReference type="InterPro" id="IPR036397">
    <property type="entry name" value="RNaseH_sf"/>
</dbReference>
<dbReference type="GO" id="GO:0015074">
    <property type="term" value="P:DNA integration"/>
    <property type="evidence" value="ECO:0007669"/>
    <property type="project" value="InterPro"/>
</dbReference>
<feature type="compositionally biased region" description="Gly residues" evidence="1">
    <location>
        <begin position="436"/>
        <end position="449"/>
    </location>
</feature>
<evidence type="ECO:0000313" key="3">
    <source>
        <dbReference type="EMBL" id="OAE35585.1"/>
    </source>
</evidence>
<accession>A0A176WST9</accession>
<organism evidence="3 4">
    <name type="scientific">Marchantia polymorpha subsp. ruderalis</name>
    <dbReference type="NCBI Taxonomy" id="1480154"/>
    <lineage>
        <taxon>Eukaryota</taxon>
        <taxon>Viridiplantae</taxon>
        <taxon>Streptophyta</taxon>
        <taxon>Embryophyta</taxon>
        <taxon>Marchantiophyta</taxon>
        <taxon>Marchantiopsida</taxon>
        <taxon>Marchantiidae</taxon>
        <taxon>Marchantiales</taxon>
        <taxon>Marchantiaceae</taxon>
        <taxon>Marchantia</taxon>
    </lineage>
</organism>
<feature type="compositionally biased region" description="Low complexity" evidence="1">
    <location>
        <begin position="396"/>
        <end position="408"/>
    </location>
</feature>
<dbReference type="Proteomes" id="UP000077202">
    <property type="component" value="Unassembled WGS sequence"/>
</dbReference>
<feature type="domain" description="Integrase catalytic" evidence="2">
    <location>
        <begin position="134"/>
        <end position="295"/>
    </location>
</feature>
<dbReference type="AlphaFoldDB" id="A0A176WST9"/>
<dbReference type="Gene3D" id="3.30.420.10">
    <property type="entry name" value="Ribonuclease H-like superfamily/Ribonuclease H"/>
    <property type="match status" value="1"/>
</dbReference>
<feature type="region of interest" description="Disordered" evidence="1">
    <location>
        <begin position="396"/>
        <end position="460"/>
    </location>
</feature>